<dbReference type="InterPro" id="IPR036271">
    <property type="entry name" value="Tet_transcr_reg_TetR-rel_C_sf"/>
</dbReference>
<dbReference type="PANTHER" id="PTHR30055">
    <property type="entry name" value="HTH-TYPE TRANSCRIPTIONAL REGULATOR RUTR"/>
    <property type="match status" value="1"/>
</dbReference>
<dbReference type="InterPro" id="IPR050109">
    <property type="entry name" value="HTH-type_TetR-like_transc_reg"/>
</dbReference>
<dbReference type="InterPro" id="IPR001647">
    <property type="entry name" value="HTH_TetR"/>
</dbReference>
<evidence type="ECO:0000256" key="2">
    <source>
        <dbReference type="PROSITE-ProRule" id="PRU00335"/>
    </source>
</evidence>
<dbReference type="InterPro" id="IPR009057">
    <property type="entry name" value="Homeodomain-like_sf"/>
</dbReference>
<dbReference type="PRINTS" id="PR00455">
    <property type="entry name" value="HTHTETR"/>
</dbReference>
<dbReference type="SUPFAM" id="SSF48498">
    <property type="entry name" value="Tetracyclin repressor-like, C-terminal domain"/>
    <property type="match status" value="1"/>
</dbReference>
<gene>
    <name evidence="4" type="ORF">VA596_19985</name>
</gene>
<name>A0ABU5R6G8_9PSEU</name>
<feature type="domain" description="HTH tetR-type" evidence="3">
    <location>
        <begin position="12"/>
        <end position="72"/>
    </location>
</feature>
<dbReference type="Gene3D" id="1.10.357.10">
    <property type="entry name" value="Tetracycline Repressor, domain 2"/>
    <property type="match status" value="1"/>
</dbReference>
<dbReference type="Proteomes" id="UP001304298">
    <property type="component" value="Unassembled WGS sequence"/>
</dbReference>
<evidence type="ECO:0000256" key="1">
    <source>
        <dbReference type="ARBA" id="ARBA00023125"/>
    </source>
</evidence>
<evidence type="ECO:0000313" key="5">
    <source>
        <dbReference type="Proteomes" id="UP001304298"/>
    </source>
</evidence>
<dbReference type="SUPFAM" id="SSF46689">
    <property type="entry name" value="Homeodomain-like"/>
    <property type="match status" value="1"/>
</dbReference>
<sequence>MIQVMGGKYHHGDLRAELVRVSLDLIAEQGLSGFSVAQVAKRAQVSPGAPYRHFATREALLAEVARNIVCQLTDRVATAIAAHDDPADALAAAAGAYTRYLIERRAGLNVIYADGLQGPDYAELHEAARGLTDQFLMLSLTVAPDPPTGLELLEQLFTQAHGYGTFHLDGIFVKQGYSVDQVVAKSTEAARIAIAGRTLG</sequence>
<proteinExistence type="predicted"/>
<evidence type="ECO:0000259" key="3">
    <source>
        <dbReference type="PROSITE" id="PS50977"/>
    </source>
</evidence>
<evidence type="ECO:0000313" key="4">
    <source>
        <dbReference type="EMBL" id="MEA5361827.1"/>
    </source>
</evidence>
<protein>
    <submittedName>
        <fullName evidence="4">TetR/AcrR family transcriptional regulator</fullName>
    </submittedName>
</protein>
<reference evidence="4 5" key="1">
    <citation type="submission" date="2023-12" db="EMBL/GenBank/DDBJ databases">
        <title>Amycolatopsis sp. V23-08.</title>
        <authorList>
            <person name="Somphong A."/>
        </authorList>
    </citation>
    <scope>NUCLEOTIDE SEQUENCE [LARGE SCALE GENOMIC DNA]</scope>
    <source>
        <strain evidence="4 5">V23-08</strain>
    </source>
</reference>
<keyword evidence="1 2" id="KW-0238">DNA-binding</keyword>
<dbReference type="RefSeq" id="WP_323329730.1">
    <property type="nucleotide sequence ID" value="NZ_JAYFSI010000004.1"/>
</dbReference>
<dbReference type="EMBL" id="JAYFSI010000004">
    <property type="protein sequence ID" value="MEA5361827.1"/>
    <property type="molecule type" value="Genomic_DNA"/>
</dbReference>
<feature type="DNA-binding region" description="H-T-H motif" evidence="2">
    <location>
        <begin position="35"/>
        <end position="54"/>
    </location>
</feature>
<comment type="caution">
    <text evidence="4">The sequence shown here is derived from an EMBL/GenBank/DDBJ whole genome shotgun (WGS) entry which is preliminary data.</text>
</comment>
<accession>A0ABU5R6G8</accession>
<dbReference type="PANTHER" id="PTHR30055:SF220">
    <property type="entry name" value="TETR-FAMILY REGULATORY PROTEIN"/>
    <property type="match status" value="1"/>
</dbReference>
<dbReference type="PROSITE" id="PS50977">
    <property type="entry name" value="HTH_TETR_2"/>
    <property type="match status" value="1"/>
</dbReference>
<keyword evidence="5" id="KW-1185">Reference proteome</keyword>
<organism evidence="4 5">
    <name type="scientific">Amycolatopsis heterodermiae</name>
    <dbReference type="NCBI Taxonomy" id="3110235"/>
    <lineage>
        <taxon>Bacteria</taxon>
        <taxon>Bacillati</taxon>
        <taxon>Actinomycetota</taxon>
        <taxon>Actinomycetes</taxon>
        <taxon>Pseudonocardiales</taxon>
        <taxon>Pseudonocardiaceae</taxon>
        <taxon>Amycolatopsis</taxon>
    </lineage>
</organism>
<dbReference type="Pfam" id="PF00440">
    <property type="entry name" value="TetR_N"/>
    <property type="match status" value="1"/>
</dbReference>